<reference evidence="1" key="1">
    <citation type="submission" date="2018-05" db="EMBL/GenBank/DDBJ databases">
        <authorList>
            <person name="Lanie J.A."/>
            <person name="Ng W.-L."/>
            <person name="Kazmierczak K.M."/>
            <person name="Andrzejewski T.M."/>
            <person name="Davidsen T.M."/>
            <person name="Wayne K.J."/>
            <person name="Tettelin H."/>
            <person name="Glass J.I."/>
            <person name="Rusch D."/>
            <person name="Podicherti R."/>
            <person name="Tsui H.-C.T."/>
            <person name="Winkler M.E."/>
        </authorList>
    </citation>
    <scope>NUCLEOTIDE SEQUENCE</scope>
</reference>
<sequence>MSHMKKIIYLFVSSLLLVEVASAQQLGLASGREPRGVQVYEMALTPTQRKWQH</sequence>
<protein>
    <submittedName>
        <fullName evidence="1">Uncharacterized protein</fullName>
    </submittedName>
</protein>
<feature type="non-terminal residue" evidence="1">
    <location>
        <position position="53"/>
    </location>
</feature>
<gene>
    <name evidence="1" type="ORF">METZ01_LOCUS421677</name>
</gene>
<dbReference type="EMBL" id="UINC01166716">
    <property type="protein sequence ID" value="SVD68823.1"/>
    <property type="molecule type" value="Genomic_DNA"/>
</dbReference>
<proteinExistence type="predicted"/>
<evidence type="ECO:0000313" key="1">
    <source>
        <dbReference type="EMBL" id="SVD68823.1"/>
    </source>
</evidence>
<dbReference type="AlphaFoldDB" id="A0A382XCX1"/>
<name>A0A382XCX1_9ZZZZ</name>
<accession>A0A382XCX1</accession>
<organism evidence="1">
    <name type="scientific">marine metagenome</name>
    <dbReference type="NCBI Taxonomy" id="408172"/>
    <lineage>
        <taxon>unclassified sequences</taxon>
        <taxon>metagenomes</taxon>
        <taxon>ecological metagenomes</taxon>
    </lineage>
</organism>